<dbReference type="Gene3D" id="2.130.10.10">
    <property type="entry name" value="YVTN repeat-like/Quinoprotein amine dehydrogenase"/>
    <property type="match status" value="7"/>
</dbReference>
<dbReference type="PANTHER" id="PTHR19879:SF9">
    <property type="entry name" value="TRANSCRIPTION INITIATION FACTOR TFIID SUBUNIT 5"/>
    <property type="match status" value="1"/>
</dbReference>
<dbReference type="InterPro" id="IPR036388">
    <property type="entry name" value="WH-like_DNA-bd_sf"/>
</dbReference>
<evidence type="ECO:0000313" key="8">
    <source>
        <dbReference type="EMBL" id="MBW4559640.1"/>
    </source>
</evidence>
<dbReference type="PRINTS" id="PR00320">
    <property type="entry name" value="GPROTEINBRPT"/>
</dbReference>
<dbReference type="InterPro" id="IPR015943">
    <property type="entry name" value="WD40/YVTN_repeat-like_dom_sf"/>
</dbReference>
<dbReference type="Proteomes" id="UP000715781">
    <property type="component" value="Unassembled WGS sequence"/>
</dbReference>
<dbReference type="InterPro" id="IPR041452">
    <property type="entry name" value="APAF1_C"/>
</dbReference>
<dbReference type="SUPFAM" id="SSF50978">
    <property type="entry name" value="WD40 repeat-like"/>
    <property type="match status" value="1"/>
</dbReference>
<reference evidence="8" key="2">
    <citation type="journal article" date="2022" name="Microbiol. Resour. Announc.">
        <title>Metagenome Sequencing to Explore Phylogenomics of Terrestrial Cyanobacteria.</title>
        <authorList>
            <person name="Ward R.D."/>
            <person name="Stajich J.E."/>
            <person name="Johansen J.R."/>
            <person name="Huntemann M."/>
            <person name="Clum A."/>
            <person name="Foster B."/>
            <person name="Foster B."/>
            <person name="Roux S."/>
            <person name="Palaniappan K."/>
            <person name="Varghese N."/>
            <person name="Mukherjee S."/>
            <person name="Reddy T.B.K."/>
            <person name="Daum C."/>
            <person name="Copeland A."/>
            <person name="Chen I.A."/>
            <person name="Ivanova N.N."/>
            <person name="Kyrpides N.C."/>
            <person name="Shapiro N."/>
            <person name="Eloe-Fadrosh E.A."/>
            <person name="Pietrasiak N."/>
        </authorList>
    </citation>
    <scope>NUCLEOTIDE SEQUENCE</scope>
    <source>
        <strain evidence="8">JT2-VF2</strain>
    </source>
</reference>
<feature type="domain" description="Apoptotic protease-activating factor 1 winged-helix" evidence="7">
    <location>
        <begin position="364"/>
        <end position="430"/>
    </location>
</feature>
<feature type="repeat" description="WD" evidence="3">
    <location>
        <begin position="1085"/>
        <end position="1125"/>
    </location>
</feature>
<dbReference type="InterPro" id="IPR019775">
    <property type="entry name" value="WD40_repeat_CS"/>
</dbReference>
<feature type="repeat" description="WD" evidence="3">
    <location>
        <begin position="753"/>
        <end position="794"/>
    </location>
</feature>
<feature type="repeat" description="WD" evidence="3">
    <location>
        <begin position="795"/>
        <end position="836"/>
    </location>
</feature>
<dbReference type="CDD" id="cd00200">
    <property type="entry name" value="WD40"/>
    <property type="match status" value="2"/>
</dbReference>
<proteinExistence type="predicted"/>
<feature type="repeat" description="WD" evidence="3">
    <location>
        <begin position="1167"/>
        <end position="1208"/>
    </location>
</feature>
<feature type="domain" description="APAF-1 helical" evidence="5">
    <location>
        <begin position="438"/>
        <end position="512"/>
    </location>
</feature>
<dbReference type="InterPro" id="IPR036322">
    <property type="entry name" value="WD40_repeat_dom_sf"/>
</dbReference>
<dbReference type="SUPFAM" id="SSF50998">
    <property type="entry name" value="Quinoprotein alcohol dehydrogenase-like"/>
    <property type="match status" value="1"/>
</dbReference>
<dbReference type="PROSITE" id="PS50294">
    <property type="entry name" value="WD_REPEATS_REGION"/>
    <property type="match status" value="15"/>
</dbReference>
<dbReference type="Pfam" id="PF00931">
    <property type="entry name" value="NB-ARC"/>
    <property type="match status" value="1"/>
</dbReference>
<evidence type="ECO:0000256" key="1">
    <source>
        <dbReference type="ARBA" id="ARBA00022574"/>
    </source>
</evidence>
<feature type="repeat" description="WD" evidence="3">
    <location>
        <begin position="1044"/>
        <end position="1085"/>
    </location>
</feature>
<dbReference type="SMART" id="SM00320">
    <property type="entry name" value="WD40"/>
    <property type="match status" value="17"/>
</dbReference>
<dbReference type="InterPro" id="IPR020472">
    <property type="entry name" value="WD40_PAC1"/>
</dbReference>
<dbReference type="SUPFAM" id="SSF50969">
    <property type="entry name" value="YVTN repeat-like/Quinoprotein amine dehydrogenase"/>
    <property type="match status" value="1"/>
</dbReference>
<accession>A0A951UF91</accession>
<dbReference type="Pfam" id="PF21296">
    <property type="entry name" value="WHD_APAF1"/>
    <property type="match status" value="1"/>
</dbReference>
<dbReference type="Pfam" id="PF00400">
    <property type="entry name" value="WD40"/>
    <property type="match status" value="16"/>
</dbReference>
<evidence type="ECO:0000259" key="5">
    <source>
        <dbReference type="Pfam" id="PF17908"/>
    </source>
</evidence>
<feature type="repeat" description="WD" evidence="3">
    <location>
        <begin position="1209"/>
        <end position="1250"/>
    </location>
</feature>
<evidence type="ECO:0000256" key="2">
    <source>
        <dbReference type="ARBA" id="ARBA00022737"/>
    </source>
</evidence>
<feature type="repeat" description="WD" evidence="3">
    <location>
        <begin position="1125"/>
        <end position="1166"/>
    </location>
</feature>
<dbReference type="GO" id="GO:0005829">
    <property type="term" value="C:cytosol"/>
    <property type="evidence" value="ECO:0007669"/>
    <property type="project" value="UniProtKB-ARBA"/>
</dbReference>
<dbReference type="PROSITE" id="PS50231">
    <property type="entry name" value="RICIN_B_LECTIN"/>
    <property type="match status" value="1"/>
</dbReference>
<feature type="repeat" description="WD" evidence="3">
    <location>
        <begin position="1003"/>
        <end position="1044"/>
    </location>
</feature>
<evidence type="ECO:0000313" key="9">
    <source>
        <dbReference type="Proteomes" id="UP000715781"/>
    </source>
</evidence>
<dbReference type="PROSITE" id="PS00678">
    <property type="entry name" value="WD_REPEATS_1"/>
    <property type="match status" value="15"/>
</dbReference>
<evidence type="ECO:0000259" key="4">
    <source>
        <dbReference type="Pfam" id="PF00931"/>
    </source>
</evidence>
<dbReference type="InterPro" id="IPR001680">
    <property type="entry name" value="WD40_rpt"/>
</dbReference>
<dbReference type="PROSITE" id="PS50082">
    <property type="entry name" value="WD_REPEATS_2"/>
    <property type="match status" value="16"/>
</dbReference>
<dbReference type="PANTHER" id="PTHR19879">
    <property type="entry name" value="TRANSCRIPTION INITIATION FACTOR TFIID"/>
    <property type="match status" value="1"/>
</dbReference>
<dbReference type="PRINTS" id="PR00364">
    <property type="entry name" value="DISEASERSIST"/>
</dbReference>
<feature type="repeat" description="WD" evidence="3">
    <location>
        <begin position="920"/>
        <end position="961"/>
    </location>
</feature>
<dbReference type="InterPro" id="IPR048975">
    <property type="entry name" value="WHD_APAF1"/>
</dbReference>
<dbReference type="InterPro" id="IPR027417">
    <property type="entry name" value="P-loop_NTPase"/>
</dbReference>
<dbReference type="Gene3D" id="3.40.50.300">
    <property type="entry name" value="P-loop containing nucleotide triphosphate hydrolases"/>
    <property type="match status" value="1"/>
</dbReference>
<evidence type="ECO:0000259" key="7">
    <source>
        <dbReference type="Pfam" id="PF21296"/>
    </source>
</evidence>
<protein>
    <submittedName>
        <fullName evidence="8">Uncharacterized protein</fullName>
    </submittedName>
</protein>
<feature type="repeat" description="WD" evidence="3">
    <location>
        <begin position="878"/>
        <end position="919"/>
    </location>
</feature>
<keyword evidence="1 3" id="KW-0853">WD repeat</keyword>
<dbReference type="Gene3D" id="1.10.10.10">
    <property type="entry name" value="Winged helix-like DNA-binding domain superfamily/Winged helix DNA-binding domain"/>
    <property type="match status" value="1"/>
</dbReference>
<feature type="repeat" description="WD" evidence="3">
    <location>
        <begin position="586"/>
        <end position="627"/>
    </location>
</feature>
<sequence length="1287" mass="141146">MTNHNHLSEILERILKGNQTEADIEELRRSLKIADGVVQSVSQTGKFNTNIGQITGGDVHIGDRIYQGTDAETLRQVLREVLPQPDEKPPTNLTGADGLGELSATVPQRPLSFLPRPEEINSLKKLVVGESNQIVALTSTRRMVGLQGMGGLGKSTLAAELARDEEVRRRFCHGIVWVTLGQTPILINLQASIVGALTGEPTQFKDVQEGKIFLGNLLKGKACLLILDDIWDLKHAEAFTGLGETSHILITTRNAEIIQKLGSQEYPLGLLSNEQALELLAQASEQAVKTLPSEAKAVVEECKNLPLALAMVGAMAKGKPNLWGGLLKRLKNADLEKIKQQFPEYPYPDLLRAIQVSVDALEPEIKERYLNFAVFPEDTPIPVGVLQTFWEPEGLDELDVDEIVTTLVNRSLAQKDQSGRLSLHDLQLDYVRKQANNLPALHGQLLQAYESKCADGWATGPKDGYFFEQLGYHLLQANRREEFRQLLLEFNWLQAKLEATNASSLIADFYTFPEDEELRLVQQAILLSLQAIAKDPKQLWSQLYGRLMSQEMPGIKTMLEHPPQTSWLRPLTPSLHQAGGLLRCTLEGHEDSVNAVAITPDRRSAVSASDDNTLRVWDLNSGLCLHTLEGHEDSVFALAINPDRCSAVSASRDKTLRVWDLNSGLCLHTLEGHEDRINAVAITPDRRSAVSASNDNTLRVWDLNSGLCLHTLEGHEDWVYAVVITPDERSAVSTSADKTLKVWDLNSGRCLHTLGHESWVDAVAINPDGCSAVSASADNTLRVWDLNSGRCLHTLEGHEDRINAVAITPDGRSAVSASADNTLRVWDLNSGLCLHTLGHESWVYAVAITPDGRSAVSASADTTLKVWDLNTGLCLHTLEGHKELVYAVVITPDGRSAVSASADTTLRVWDFNSGHCLHILEGHEHWVDAVAISPDGRSAVSASRDKTLRVWDFNSECCLHTLRHESWVDVVAISPDGRSAVSASRDKTLRVWDFNSGHCLHILEGHEHWVDAVAITPDGRSAVSASADTTLRVWDLNSGCCLYTLGHKDMVDAVAITPDGRSAVSASHDKTLKVWDLNSGRCLHTLWHEHWVNAVAITPDGRSAVSASDNTLRVWDLNSGRCLYILGHESWVDAVAITPDGRSAVSASRDYTLRVWDLNSGCCLHTLEGHKDMVDAVAITPDGRSAVSASHDKTLRVWDLNSGHCLHTLEGHKDRVNAVAITPDGCSAVSASDDDTLRVWDLNSGRCLHIWTGDSAIRCCAASSDGVTFVAGEQSGRVHFLRWEGLN</sequence>
<feature type="repeat" description="WD" evidence="3">
    <location>
        <begin position="836"/>
        <end position="877"/>
    </location>
</feature>
<reference evidence="8" key="1">
    <citation type="submission" date="2021-05" db="EMBL/GenBank/DDBJ databases">
        <authorList>
            <person name="Pietrasiak N."/>
            <person name="Ward R."/>
            <person name="Stajich J.E."/>
            <person name="Kurbessoian T."/>
        </authorList>
    </citation>
    <scope>NUCLEOTIDE SEQUENCE</scope>
    <source>
        <strain evidence="8">JT2-VF2</strain>
    </source>
</reference>
<dbReference type="Pfam" id="PF19954">
    <property type="entry name" value="EAD10"/>
    <property type="match status" value="1"/>
</dbReference>
<dbReference type="InterPro" id="IPR045429">
    <property type="entry name" value="EAD10"/>
</dbReference>
<feature type="domain" description="NB-ARC" evidence="4">
    <location>
        <begin position="141"/>
        <end position="283"/>
    </location>
</feature>
<feature type="repeat" description="WD" evidence="3">
    <location>
        <begin position="712"/>
        <end position="753"/>
    </location>
</feature>
<name>A0A951UF91_9NOST</name>
<evidence type="ECO:0000259" key="6">
    <source>
        <dbReference type="Pfam" id="PF19954"/>
    </source>
</evidence>
<dbReference type="Gene3D" id="1.25.40.370">
    <property type="match status" value="1"/>
</dbReference>
<keyword evidence="2" id="KW-0677">Repeat</keyword>
<dbReference type="InterPro" id="IPR002182">
    <property type="entry name" value="NB-ARC"/>
</dbReference>
<gene>
    <name evidence="8" type="ORF">KME32_00540</name>
</gene>
<feature type="repeat" description="WD" evidence="3">
    <location>
        <begin position="961"/>
        <end position="1002"/>
    </location>
</feature>
<evidence type="ECO:0000256" key="3">
    <source>
        <dbReference type="PROSITE-ProRule" id="PRU00221"/>
    </source>
</evidence>
<dbReference type="InterPro" id="IPR011044">
    <property type="entry name" value="Quino_amine_DH_bsu"/>
</dbReference>
<feature type="repeat" description="WD" evidence="3">
    <location>
        <begin position="628"/>
        <end position="669"/>
    </location>
</feature>
<dbReference type="EMBL" id="JAHHHN010000001">
    <property type="protein sequence ID" value="MBW4559640.1"/>
    <property type="molecule type" value="Genomic_DNA"/>
</dbReference>
<dbReference type="GO" id="GO:0043531">
    <property type="term" value="F:ADP binding"/>
    <property type="evidence" value="ECO:0007669"/>
    <property type="project" value="InterPro"/>
</dbReference>
<dbReference type="Pfam" id="PF17908">
    <property type="entry name" value="APAF1_C"/>
    <property type="match status" value="1"/>
</dbReference>
<feature type="domain" description="Effector-associated" evidence="6">
    <location>
        <begin position="1"/>
        <end position="81"/>
    </location>
</feature>
<feature type="repeat" description="WD" evidence="3">
    <location>
        <begin position="670"/>
        <end position="711"/>
    </location>
</feature>
<organism evidence="8 9">
    <name type="scientific">Mojavia pulchra JT2-VF2</name>
    <dbReference type="NCBI Taxonomy" id="287848"/>
    <lineage>
        <taxon>Bacteria</taxon>
        <taxon>Bacillati</taxon>
        <taxon>Cyanobacteriota</taxon>
        <taxon>Cyanophyceae</taxon>
        <taxon>Nostocales</taxon>
        <taxon>Nostocaceae</taxon>
    </lineage>
</organism>
<dbReference type="Gene3D" id="1.10.8.430">
    <property type="entry name" value="Helical domain of apoptotic protease-activating factors"/>
    <property type="match status" value="1"/>
</dbReference>
<comment type="caution">
    <text evidence="8">The sequence shown here is derived from an EMBL/GenBank/DDBJ whole genome shotgun (WGS) entry which is preliminary data.</text>
</comment>
<dbReference type="SUPFAM" id="SSF52540">
    <property type="entry name" value="P-loop containing nucleoside triphosphate hydrolases"/>
    <property type="match status" value="1"/>
</dbReference>
<dbReference type="InterPro" id="IPR011047">
    <property type="entry name" value="Quinoprotein_ADH-like_sf"/>
</dbReference>
<dbReference type="InterPro" id="IPR042197">
    <property type="entry name" value="Apaf_helical"/>
</dbReference>